<dbReference type="GO" id="GO:0032204">
    <property type="term" value="P:regulation of telomere maintenance"/>
    <property type="evidence" value="ECO:0007669"/>
    <property type="project" value="TreeGrafter"/>
</dbReference>
<dbReference type="AlphaFoldDB" id="A0A1D1XFK4"/>
<dbReference type="InterPro" id="IPR026314">
    <property type="entry name" value="YLP_motif_con_p1"/>
</dbReference>
<protein>
    <submittedName>
        <fullName evidence="2">YLP motif-containing protein 1</fullName>
    </submittedName>
</protein>
<feature type="region of interest" description="Disordered" evidence="1">
    <location>
        <begin position="453"/>
        <end position="515"/>
    </location>
</feature>
<feature type="compositionally biased region" description="Low complexity" evidence="1">
    <location>
        <begin position="356"/>
        <end position="367"/>
    </location>
</feature>
<accession>A0A1D1XFK4</accession>
<dbReference type="PANTHER" id="PTHR13413:SF0">
    <property type="entry name" value="YLP MOTIF-CONTAINING PROTEIN 1"/>
    <property type="match status" value="1"/>
</dbReference>
<dbReference type="SUPFAM" id="SSF52540">
    <property type="entry name" value="P-loop containing nucleoside triphosphate hydrolases"/>
    <property type="match status" value="1"/>
</dbReference>
<organism evidence="2">
    <name type="scientific">Anthurium amnicola</name>
    <dbReference type="NCBI Taxonomy" id="1678845"/>
    <lineage>
        <taxon>Eukaryota</taxon>
        <taxon>Viridiplantae</taxon>
        <taxon>Streptophyta</taxon>
        <taxon>Embryophyta</taxon>
        <taxon>Tracheophyta</taxon>
        <taxon>Spermatophyta</taxon>
        <taxon>Magnoliopsida</taxon>
        <taxon>Liliopsida</taxon>
        <taxon>Araceae</taxon>
        <taxon>Pothoideae</taxon>
        <taxon>Potheae</taxon>
        <taxon>Anthurium</taxon>
    </lineage>
</organism>
<dbReference type="FunFam" id="3.40.50.300:FF:000978">
    <property type="entry name" value="YLP motif-containing protein 1 isoform X3"/>
    <property type="match status" value="1"/>
</dbReference>
<reference evidence="2" key="1">
    <citation type="submission" date="2015-07" db="EMBL/GenBank/DDBJ databases">
        <title>Transcriptome Assembly of Anthurium amnicola.</title>
        <authorList>
            <person name="Suzuki J."/>
        </authorList>
    </citation>
    <scope>NUCLEOTIDE SEQUENCE</scope>
</reference>
<proteinExistence type="predicted"/>
<dbReference type="GO" id="GO:0005634">
    <property type="term" value="C:nucleus"/>
    <property type="evidence" value="ECO:0007669"/>
    <property type="project" value="InterPro"/>
</dbReference>
<dbReference type="PANTHER" id="PTHR13413">
    <property type="entry name" value="YLP MOTIF CONTAINING PROTEIN NUCLEAR PROTEIN ZAP"/>
    <property type="match status" value="1"/>
</dbReference>
<gene>
    <name evidence="2" type="primary">Ylpm1_4</name>
    <name evidence="2" type="ORF">g.94757</name>
</gene>
<feature type="region of interest" description="Disordered" evidence="1">
    <location>
        <begin position="340"/>
        <end position="376"/>
    </location>
</feature>
<evidence type="ECO:0000256" key="1">
    <source>
        <dbReference type="SAM" id="MobiDB-lite"/>
    </source>
</evidence>
<evidence type="ECO:0000313" key="2">
    <source>
        <dbReference type="EMBL" id="JAT41200.1"/>
    </source>
</evidence>
<feature type="compositionally biased region" description="Low complexity" evidence="1">
    <location>
        <begin position="493"/>
        <end position="505"/>
    </location>
</feature>
<dbReference type="Gene3D" id="3.40.50.300">
    <property type="entry name" value="P-loop containing nucleotide triphosphate hydrolases"/>
    <property type="match status" value="1"/>
</dbReference>
<feature type="compositionally biased region" description="Pro residues" evidence="1">
    <location>
        <begin position="476"/>
        <end position="492"/>
    </location>
</feature>
<name>A0A1D1XFK4_9ARAE</name>
<sequence length="988" mass="111755">MDESWRFLPATDNVCPTCRVSHVPFCPPPRHLYSNGFPPDDPRRYPVETAPFHRPLPAPPPFTEHRRMSPPPLLHHLNPMAPRNVESWNGLSLMEREPFRQPFQSTERLFPDEFLEREKFHKRMRVGDDSPGYPASPQRPDRFGLFSKGISSEDERRLNLIRDHGRSHLNLPFDVERRRNGEYFPVDRHPHIGPLSHYAWKGPDRDLNGPGLGPSVDNDQVTPNSTLFNLKNQVLRGSSFGGYRDLAGAPDFQNPDKSIHSEVKDFQTRDWDASNIVRLSSSHAEISREPYGHSDVPSHPLRSYGYSDIVTESSKSHMVHDLDLGSIYKKYFSEDFISNSQKQVPHSPSHAYKGSQQMLNQQQHLQQTGVSEPQYPRADSYEVPFKLNAGHHGHIDHAVHEHVGHKYETYVHESEVPVSFERIAPFREDSFRPLDLQPFHLASQSNVHLNQRGHLPMQSSSNMIPSMGCQVQLPQTSPPPPPQPLPSPPPEPSSSYHQVSSSISTGPPPVTPIPVGFSVDVSRSYTGQGLSEAPAASKTHFYNEPPEKTSNSIVMERRAFIPQPLPKQHPEEGHAFSPKHVLKDKRTVVDASHIFCQPFRATRPDHIAVILRGLPGSGKSYLAKALRDLEVDNGGNAPRIHCMDDYFMAEVEKVEESDGSKSSGSVKGKKQVTKMVMEYCYEPEMEEAYRSSMLKAFKKTVEDGIFTFVIVDDRNLRVADFAQFWAIGKRSGYEVYVLEATYKDPTGCAARNVHCFTLEDIKRMEEKWEEAPAFYLQIDTQSLFRGDDLNESNIQEVDMDTEDLPYDEKVVLEAHDRKSPKVEEWTIADNTCKASANIGERWATEGDDLAEVRELGKSKWSKDLDEDDEINGTTQQSNALSGLIQVYGKNEKSVHWGDQVQKRGFSIGASKNPCISSLIIGPGSGYNLKSNPLPEEESSVDGIQRNNTNVSSKRSVFLEHIRAERESFRVVFDRRRQRIGGLNDVEDD</sequence>
<dbReference type="InterPro" id="IPR027417">
    <property type="entry name" value="P-loop_NTPase"/>
</dbReference>
<dbReference type="EMBL" id="GDJX01026736">
    <property type="protein sequence ID" value="JAT41200.1"/>
    <property type="molecule type" value="Transcribed_RNA"/>
</dbReference>
<feature type="region of interest" description="Disordered" evidence="1">
    <location>
        <begin position="125"/>
        <end position="146"/>
    </location>
</feature>